<feature type="coiled-coil region" evidence="1">
    <location>
        <begin position="55"/>
        <end position="96"/>
    </location>
</feature>
<evidence type="ECO:0000256" key="1">
    <source>
        <dbReference type="SAM" id="Coils"/>
    </source>
</evidence>
<reference evidence="3 4" key="1">
    <citation type="submission" date="2019-08" db="EMBL/GenBank/DDBJ databases">
        <title>Selenomonas sp. mPRGC5 and Selenomonas sp. mPRGC8 isolated from ruminal fluid of dairy goat (Capra hircus).</title>
        <authorList>
            <person name="Poothong S."/>
            <person name="Nuengjamnong C."/>
            <person name="Tanasupawat S."/>
        </authorList>
    </citation>
    <scope>NUCLEOTIDE SEQUENCE [LARGE SCALE GENOMIC DNA]</scope>
    <source>
        <strain evidence="4">mPRGC5</strain>
    </source>
</reference>
<sequence>MVNTLGSLIIIGFVLVMGARWLSKRQQGTSWDEEELVDSANQLKAEIERSADAVIKRMGSHINHLEQLLQQAEARNRELEAQLLEARQLSMSLEQQGRQLDERIMTAKQTSQELAIRWQNPPVMPMMAPNAMAPAMSVQQPVMQQPAATVERVDAQDFAAVLQKSIEREEQEIHAPHITGEHQAAGLAEAMNNRAAEVSEEPADKPAGPVEEDPTEGMSQSAAKARALLLSGYSVEETARETGIGKGAIELLREMNRHELE</sequence>
<gene>
    <name evidence="3" type="ORF">FZ040_06450</name>
</gene>
<organism evidence="3 4">
    <name type="scientific">Selenomonas ruminis</name>
    <dbReference type="NCBI Taxonomy" id="2593411"/>
    <lineage>
        <taxon>Bacteria</taxon>
        <taxon>Bacillati</taxon>
        <taxon>Bacillota</taxon>
        <taxon>Negativicutes</taxon>
        <taxon>Selenomonadales</taxon>
        <taxon>Selenomonadaceae</taxon>
        <taxon>Selenomonas</taxon>
    </lineage>
</organism>
<accession>A0A5D6W6Q6</accession>
<protein>
    <recommendedName>
        <fullName evidence="5">DUF2802 domain-containing protein</fullName>
    </recommendedName>
</protein>
<proteinExistence type="predicted"/>
<dbReference type="AlphaFoldDB" id="A0A5D6W6Q6"/>
<evidence type="ECO:0000313" key="3">
    <source>
        <dbReference type="EMBL" id="TYZ23510.1"/>
    </source>
</evidence>
<dbReference type="RefSeq" id="WP_149171244.1">
    <property type="nucleotide sequence ID" value="NZ_VTOY01000003.1"/>
</dbReference>
<feature type="region of interest" description="Disordered" evidence="2">
    <location>
        <begin position="193"/>
        <end position="222"/>
    </location>
</feature>
<name>A0A5D6W6Q6_9FIRM</name>
<keyword evidence="1" id="KW-0175">Coiled coil</keyword>
<dbReference type="EMBL" id="VTOY01000003">
    <property type="protein sequence ID" value="TYZ23510.1"/>
    <property type="molecule type" value="Genomic_DNA"/>
</dbReference>
<comment type="caution">
    <text evidence="3">The sequence shown here is derived from an EMBL/GenBank/DDBJ whole genome shotgun (WGS) entry which is preliminary data.</text>
</comment>
<evidence type="ECO:0008006" key="5">
    <source>
        <dbReference type="Google" id="ProtNLM"/>
    </source>
</evidence>
<evidence type="ECO:0000256" key="2">
    <source>
        <dbReference type="SAM" id="MobiDB-lite"/>
    </source>
</evidence>
<dbReference type="Proteomes" id="UP000323646">
    <property type="component" value="Unassembled WGS sequence"/>
</dbReference>
<dbReference type="OrthoDB" id="1669164at2"/>
<keyword evidence="4" id="KW-1185">Reference proteome</keyword>
<evidence type="ECO:0000313" key="4">
    <source>
        <dbReference type="Proteomes" id="UP000323646"/>
    </source>
</evidence>